<organism evidence="1 2">
    <name type="scientific">Collybiopsis luxurians FD-317 M1</name>
    <dbReference type="NCBI Taxonomy" id="944289"/>
    <lineage>
        <taxon>Eukaryota</taxon>
        <taxon>Fungi</taxon>
        <taxon>Dikarya</taxon>
        <taxon>Basidiomycota</taxon>
        <taxon>Agaricomycotina</taxon>
        <taxon>Agaricomycetes</taxon>
        <taxon>Agaricomycetidae</taxon>
        <taxon>Agaricales</taxon>
        <taxon>Marasmiineae</taxon>
        <taxon>Omphalotaceae</taxon>
        <taxon>Collybiopsis</taxon>
        <taxon>Collybiopsis luxurians</taxon>
    </lineage>
</organism>
<dbReference type="OrthoDB" id="3247165at2759"/>
<dbReference type="EMBL" id="KN834878">
    <property type="protein sequence ID" value="KIK50951.1"/>
    <property type="molecule type" value="Genomic_DNA"/>
</dbReference>
<dbReference type="Proteomes" id="UP000053593">
    <property type="component" value="Unassembled WGS sequence"/>
</dbReference>
<proteinExistence type="predicted"/>
<evidence type="ECO:0000313" key="2">
    <source>
        <dbReference type="Proteomes" id="UP000053593"/>
    </source>
</evidence>
<accession>A0A0D0B9Q3</accession>
<evidence type="ECO:0000313" key="1">
    <source>
        <dbReference type="EMBL" id="KIK50951.1"/>
    </source>
</evidence>
<name>A0A0D0B9Q3_9AGAR</name>
<gene>
    <name evidence="1" type="ORF">GYMLUDRAFT_182044</name>
</gene>
<keyword evidence="2" id="KW-1185">Reference proteome</keyword>
<dbReference type="AlphaFoldDB" id="A0A0D0B9Q3"/>
<reference evidence="1 2" key="1">
    <citation type="submission" date="2014-04" db="EMBL/GenBank/DDBJ databases">
        <title>Evolutionary Origins and Diversification of the Mycorrhizal Mutualists.</title>
        <authorList>
            <consortium name="DOE Joint Genome Institute"/>
            <consortium name="Mycorrhizal Genomics Consortium"/>
            <person name="Kohler A."/>
            <person name="Kuo A."/>
            <person name="Nagy L.G."/>
            <person name="Floudas D."/>
            <person name="Copeland A."/>
            <person name="Barry K.W."/>
            <person name="Cichocki N."/>
            <person name="Veneault-Fourrey C."/>
            <person name="LaButti K."/>
            <person name="Lindquist E.A."/>
            <person name="Lipzen A."/>
            <person name="Lundell T."/>
            <person name="Morin E."/>
            <person name="Murat C."/>
            <person name="Riley R."/>
            <person name="Ohm R."/>
            <person name="Sun H."/>
            <person name="Tunlid A."/>
            <person name="Henrissat B."/>
            <person name="Grigoriev I.V."/>
            <person name="Hibbett D.S."/>
            <person name="Martin F."/>
        </authorList>
    </citation>
    <scope>NUCLEOTIDE SEQUENCE [LARGE SCALE GENOMIC DNA]</scope>
    <source>
        <strain evidence="1 2">FD-317 M1</strain>
    </source>
</reference>
<feature type="non-terminal residue" evidence="1">
    <location>
        <position position="1"/>
    </location>
</feature>
<dbReference type="HOGENOM" id="CLU_043173_2_0_1"/>
<protein>
    <submittedName>
        <fullName evidence="1">Uncharacterized protein</fullName>
    </submittedName>
</protein>
<sequence>QKDEINHLGCICCAAETKQSFVNFYSDDTLSTVSDSARTKSQSKKKSSINVIDKSFQELLWQQPPSSHEYHAVPVLSLCIGLPIIIHHNTATELNITKGQCRTVHSWHATKGNFGQLVLDALFVKLTDPRTPVHIEGLPLNMVPMVRQEVKSHVYSPDDTKIIISRLQVDVLLGFAMTTFVSQGQSLELNNTGPNTYANHHTFYTSLS</sequence>